<dbReference type="AlphaFoldDB" id="A0A9Q3E6R8"/>
<gene>
    <name evidence="1" type="ORF">O181_055524</name>
</gene>
<dbReference type="EMBL" id="AVOT02024876">
    <property type="protein sequence ID" value="MBW0515809.1"/>
    <property type="molecule type" value="Genomic_DNA"/>
</dbReference>
<comment type="caution">
    <text evidence="1">The sequence shown here is derived from an EMBL/GenBank/DDBJ whole genome shotgun (WGS) entry which is preliminary data.</text>
</comment>
<evidence type="ECO:0000313" key="1">
    <source>
        <dbReference type="EMBL" id="MBW0515809.1"/>
    </source>
</evidence>
<reference evidence="1" key="1">
    <citation type="submission" date="2021-03" db="EMBL/GenBank/DDBJ databases">
        <title>Draft genome sequence of rust myrtle Austropuccinia psidii MF-1, a brazilian biotype.</title>
        <authorList>
            <person name="Quecine M.C."/>
            <person name="Pachon D.M.R."/>
            <person name="Bonatelli M.L."/>
            <person name="Correr F.H."/>
            <person name="Franceschini L.M."/>
            <person name="Leite T.F."/>
            <person name="Margarido G.R.A."/>
            <person name="Almeida C.A."/>
            <person name="Ferrarezi J.A."/>
            <person name="Labate C.A."/>
        </authorList>
    </citation>
    <scope>NUCLEOTIDE SEQUENCE</scope>
    <source>
        <strain evidence="1">MF-1</strain>
    </source>
</reference>
<proteinExistence type="predicted"/>
<sequence>MQLPSYNWWLSLLKENALVQGLELDSNLLPSNPYVLLCIISLESFLERLADNFSNSTYSLFPTALFYPGFFFDFLQPYTPAHRTGPNRTCPNPKDTAKEQSVFLNSLAKALAVIDLDTVSGVVTNANWELVQELHAFYNDPSPQSSNAPLGISLLTLEDDQSLSLLALKEAWESHTTNDPVNLAAVKVNFVDPS</sequence>
<dbReference type="Proteomes" id="UP000765509">
    <property type="component" value="Unassembled WGS sequence"/>
</dbReference>
<protein>
    <submittedName>
        <fullName evidence="1">Uncharacterized protein</fullName>
    </submittedName>
</protein>
<name>A0A9Q3E6R8_9BASI</name>
<accession>A0A9Q3E6R8</accession>
<evidence type="ECO:0000313" key="2">
    <source>
        <dbReference type="Proteomes" id="UP000765509"/>
    </source>
</evidence>
<keyword evidence="2" id="KW-1185">Reference proteome</keyword>
<organism evidence="1 2">
    <name type="scientific">Austropuccinia psidii MF-1</name>
    <dbReference type="NCBI Taxonomy" id="1389203"/>
    <lineage>
        <taxon>Eukaryota</taxon>
        <taxon>Fungi</taxon>
        <taxon>Dikarya</taxon>
        <taxon>Basidiomycota</taxon>
        <taxon>Pucciniomycotina</taxon>
        <taxon>Pucciniomycetes</taxon>
        <taxon>Pucciniales</taxon>
        <taxon>Sphaerophragmiaceae</taxon>
        <taxon>Austropuccinia</taxon>
    </lineage>
</organism>